<reference evidence="2" key="1">
    <citation type="journal article" date="2019" name="Int. J. Syst. Evol. Microbiol.">
        <title>The Global Catalogue of Microorganisms (GCM) 10K type strain sequencing project: providing services to taxonomists for standard genome sequencing and annotation.</title>
        <authorList>
            <consortium name="The Broad Institute Genomics Platform"/>
            <consortium name="The Broad Institute Genome Sequencing Center for Infectious Disease"/>
            <person name="Wu L."/>
            <person name="Ma J."/>
        </authorList>
    </citation>
    <scope>NUCLEOTIDE SEQUENCE [LARGE SCALE GENOMIC DNA]</scope>
    <source>
        <strain evidence="2">CGMCC 1.12295</strain>
    </source>
</reference>
<keyword evidence="2" id="KW-1185">Reference proteome</keyword>
<evidence type="ECO:0000313" key="1">
    <source>
        <dbReference type="EMBL" id="MFD1708396.1"/>
    </source>
</evidence>
<proteinExistence type="predicted"/>
<dbReference type="Proteomes" id="UP001597301">
    <property type="component" value="Unassembled WGS sequence"/>
</dbReference>
<dbReference type="EMBL" id="JBHUEO010000075">
    <property type="protein sequence ID" value="MFD1708396.1"/>
    <property type="molecule type" value="Genomic_DNA"/>
</dbReference>
<organism evidence="1 2">
    <name type="scientific">Siminovitchia sediminis</name>
    <dbReference type="NCBI Taxonomy" id="1274353"/>
    <lineage>
        <taxon>Bacteria</taxon>
        <taxon>Bacillati</taxon>
        <taxon>Bacillota</taxon>
        <taxon>Bacilli</taxon>
        <taxon>Bacillales</taxon>
        <taxon>Bacillaceae</taxon>
        <taxon>Siminovitchia</taxon>
    </lineage>
</organism>
<dbReference type="RefSeq" id="WP_214285613.1">
    <property type="nucleotide sequence ID" value="NZ_JBHUEO010000075.1"/>
</dbReference>
<name>A0ABW4KMA2_9BACI</name>
<dbReference type="GeneID" id="56393129"/>
<protein>
    <submittedName>
        <fullName evidence="1">Uncharacterized protein</fullName>
    </submittedName>
</protein>
<comment type="caution">
    <text evidence="1">The sequence shown here is derived from an EMBL/GenBank/DDBJ whole genome shotgun (WGS) entry which is preliminary data.</text>
</comment>
<gene>
    <name evidence="1" type="ORF">ACFSCZ_16930</name>
</gene>
<evidence type="ECO:0000313" key="2">
    <source>
        <dbReference type="Proteomes" id="UP001597301"/>
    </source>
</evidence>
<accession>A0ABW4KMA2</accession>
<sequence length="69" mass="8181">MNSEQVQVKKRKVTNSKPSQFREFEKLAKSILEGKGISYFEWLHEKHQELINDFNVENMKKISELAREG</sequence>